<dbReference type="AlphaFoldDB" id="A0AAW0SRC9"/>
<keyword evidence="3" id="KW-1185">Reference proteome</keyword>
<evidence type="ECO:0000256" key="1">
    <source>
        <dbReference type="SAM" id="MobiDB-lite"/>
    </source>
</evidence>
<dbReference type="Proteomes" id="UP001487740">
    <property type="component" value="Unassembled WGS sequence"/>
</dbReference>
<accession>A0AAW0SRC9</accession>
<proteinExistence type="predicted"/>
<protein>
    <submittedName>
        <fullName evidence="2">Uncharacterized protein</fullName>
    </submittedName>
</protein>
<comment type="caution">
    <text evidence="2">The sequence shown here is derived from an EMBL/GenBank/DDBJ whole genome shotgun (WGS) entry which is preliminary data.</text>
</comment>
<organism evidence="2 3">
    <name type="scientific">Scylla paramamosain</name>
    <name type="common">Mud crab</name>
    <dbReference type="NCBI Taxonomy" id="85552"/>
    <lineage>
        <taxon>Eukaryota</taxon>
        <taxon>Metazoa</taxon>
        <taxon>Ecdysozoa</taxon>
        <taxon>Arthropoda</taxon>
        <taxon>Crustacea</taxon>
        <taxon>Multicrustacea</taxon>
        <taxon>Malacostraca</taxon>
        <taxon>Eumalacostraca</taxon>
        <taxon>Eucarida</taxon>
        <taxon>Decapoda</taxon>
        <taxon>Pleocyemata</taxon>
        <taxon>Brachyura</taxon>
        <taxon>Eubrachyura</taxon>
        <taxon>Portunoidea</taxon>
        <taxon>Portunidae</taxon>
        <taxon>Portuninae</taxon>
        <taxon>Scylla</taxon>
    </lineage>
</organism>
<evidence type="ECO:0000313" key="2">
    <source>
        <dbReference type="EMBL" id="KAK8377310.1"/>
    </source>
</evidence>
<feature type="region of interest" description="Disordered" evidence="1">
    <location>
        <begin position="39"/>
        <end position="59"/>
    </location>
</feature>
<gene>
    <name evidence="2" type="ORF">O3P69_013740</name>
</gene>
<dbReference type="EMBL" id="JARAKH010000047">
    <property type="protein sequence ID" value="KAK8377312.1"/>
    <property type="molecule type" value="Genomic_DNA"/>
</dbReference>
<evidence type="ECO:0000313" key="3">
    <source>
        <dbReference type="Proteomes" id="UP001487740"/>
    </source>
</evidence>
<reference evidence="2 3" key="1">
    <citation type="submission" date="2023-03" db="EMBL/GenBank/DDBJ databases">
        <title>High-quality genome of Scylla paramamosain provides insights in environmental adaptation.</title>
        <authorList>
            <person name="Zhang L."/>
        </authorList>
    </citation>
    <scope>NUCLEOTIDE SEQUENCE [LARGE SCALE GENOMIC DNA]</scope>
    <source>
        <strain evidence="2">LZ_2023a</strain>
        <tissue evidence="2">Muscle</tissue>
    </source>
</reference>
<dbReference type="EMBL" id="JARAKH010000047">
    <property type="protein sequence ID" value="KAK8377308.1"/>
    <property type="molecule type" value="Genomic_DNA"/>
</dbReference>
<sequence>MKNGVRQGLEPCTPRGLMNRYVWLCTRRERRLAGRCFQNHHQHHHHQQQHHHHHHQCAL</sequence>
<dbReference type="EMBL" id="JARAKH010000047">
    <property type="protein sequence ID" value="KAK8377310.1"/>
    <property type="molecule type" value="Genomic_DNA"/>
</dbReference>
<dbReference type="EMBL" id="JARAKH010000047">
    <property type="protein sequence ID" value="KAK8377311.1"/>
    <property type="molecule type" value="Genomic_DNA"/>
</dbReference>
<dbReference type="EMBL" id="JARAKH010000047">
    <property type="protein sequence ID" value="KAK8377309.1"/>
    <property type="molecule type" value="Genomic_DNA"/>
</dbReference>
<name>A0AAW0SRC9_SCYPA</name>